<dbReference type="EMBL" id="BMLQ01000005">
    <property type="protein sequence ID" value="GGO46043.1"/>
    <property type="molecule type" value="Genomic_DNA"/>
</dbReference>
<gene>
    <name evidence="4" type="ORF">GCM10010977_20100</name>
</gene>
<dbReference type="InterPro" id="IPR009936">
    <property type="entry name" value="DUF1468"/>
</dbReference>
<evidence type="ECO:0000259" key="3">
    <source>
        <dbReference type="Pfam" id="PF07331"/>
    </source>
</evidence>
<dbReference type="Pfam" id="PF07331">
    <property type="entry name" value="TctB"/>
    <property type="match status" value="1"/>
</dbReference>
<proteinExistence type="predicted"/>
<organism evidence="4 5">
    <name type="scientific">Citricoccus zhacaiensis</name>
    <dbReference type="NCBI Taxonomy" id="489142"/>
    <lineage>
        <taxon>Bacteria</taxon>
        <taxon>Bacillati</taxon>
        <taxon>Actinomycetota</taxon>
        <taxon>Actinomycetes</taxon>
        <taxon>Micrococcales</taxon>
        <taxon>Micrococcaceae</taxon>
        <taxon>Citricoccus</taxon>
    </lineage>
</organism>
<dbReference type="Proteomes" id="UP000642509">
    <property type="component" value="Unassembled WGS sequence"/>
</dbReference>
<feature type="transmembrane region" description="Helical" evidence="2">
    <location>
        <begin position="162"/>
        <end position="180"/>
    </location>
</feature>
<keyword evidence="2" id="KW-1133">Transmembrane helix</keyword>
<keyword evidence="2" id="KW-0812">Transmembrane</keyword>
<feature type="region of interest" description="Disordered" evidence="1">
    <location>
        <begin position="1"/>
        <end position="28"/>
    </location>
</feature>
<accession>A0ABQ2M2C5</accession>
<keyword evidence="2" id="KW-0472">Membrane</keyword>
<comment type="caution">
    <text evidence="4">The sequence shown here is derived from an EMBL/GenBank/DDBJ whole genome shotgun (WGS) entry which is preliminary data.</text>
</comment>
<evidence type="ECO:0000256" key="1">
    <source>
        <dbReference type="SAM" id="MobiDB-lite"/>
    </source>
</evidence>
<dbReference type="RefSeq" id="WP_188806033.1">
    <property type="nucleotide sequence ID" value="NZ_BAAAOU010000011.1"/>
</dbReference>
<protein>
    <recommendedName>
        <fullName evidence="3">DUF1468 domain-containing protein</fullName>
    </recommendedName>
</protein>
<name>A0ABQ2M2C5_9MICC</name>
<feature type="compositionally biased region" description="Low complexity" evidence="1">
    <location>
        <begin position="1"/>
        <end position="22"/>
    </location>
</feature>
<reference evidence="5" key="1">
    <citation type="journal article" date="2019" name="Int. J. Syst. Evol. Microbiol.">
        <title>The Global Catalogue of Microorganisms (GCM) 10K type strain sequencing project: providing services to taxonomists for standard genome sequencing and annotation.</title>
        <authorList>
            <consortium name="The Broad Institute Genomics Platform"/>
            <consortium name="The Broad Institute Genome Sequencing Center for Infectious Disease"/>
            <person name="Wu L."/>
            <person name="Ma J."/>
        </authorList>
    </citation>
    <scope>NUCLEOTIDE SEQUENCE [LARGE SCALE GENOMIC DNA]</scope>
    <source>
        <strain evidence="5">CGMCC 1.7064</strain>
    </source>
</reference>
<feature type="transmembrane region" description="Helical" evidence="2">
    <location>
        <begin position="77"/>
        <end position="99"/>
    </location>
</feature>
<evidence type="ECO:0000313" key="4">
    <source>
        <dbReference type="EMBL" id="GGO46043.1"/>
    </source>
</evidence>
<feature type="transmembrane region" description="Helical" evidence="2">
    <location>
        <begin position="138"/>
        <end position="155"/>
    </location>
</feature>
<feature type="transmembrane region" description="Helical" evidence="2">
    <location>
        <begin position="111"/>
        <end position="132"/>
    </location>
</feature>
<evidence type="ECO:0000313" key="5">
    <source>
        <dbReference type="Proteomes" id="UP000642509"/>
    </source>
</evidence>
<keyword evidence="5" id="KW-1185">Reference proteome</keyword>
<feature type="transmembrane region" description="Helical" evidence="2">
    <location>
        <begin position="45"/>
        <end position="65"/>
    </location>
</feature>
<sequence>MSSTDTSGSTTGSTAGSSAGTAERPGDHPEDLVLLKNLPYRLRELIPVAASVGLGITILVLVGGITDRGGDALGPRFWPTMLAWALIGLGVLLVFTNVLRGVRPSDIPEDMNWSGIGRMVATFAVLIGYLLLFNVLQFWLITMVVTVVLLLLYGIRNWKVLVFLPIIIGALLHLLFIVLLKVPL</sequence>
<feature type="domain" description="DUF1468" evidence="3">
    <location>
        <begin position="54"/>
        <end position="184"/>
    </location>
</feature>
<evidence type="ECO:0000256" key="2">
    <source>
        <dbReference type="SAM" id="Phobius"/>
    </source>
</evidence>